<reference evidence="4" key="1">
    <citation type="submission" date="2022-10" db="EMBL/GenBank/DDBJ databases">
        <title>Description of microaerobic benzene degrading bacteria.</title>
        <authorList>
            <person name="Bedics A."/>
            <person name="Tancsics A."/>
            <person name="Banerjee S."/>
        </authorList>
    </citation>
    <scope>NUCLEOTIDE SEQUENCE</scope>
    <source>
        <strain evidence="4">D2M1</strain>
    </source>
</reference>
<dbReference type="CDD" id="cd04301">
    <property type="entry name" value="NAT_SF"/>
    <property type="match status" value="1"/>
</dbReference>
<evidence type="ECO:0000256" key="1">
    <source>
        <dbReference type="ARBA" id="ARBA00022679"/>
    </source>
</evidence>
<evidence type="ECO:0000313" key="5">
    <source>
        <dbReference type="Proteomes" id="UP001148932"/>
    </source>
</evidence>
<gene>
    <name evidence="4" type="ORF">OIN59_25285</name>
</gene>
<proteinExistence type="predicted"/>
<name>A0ABT5S4Y7_9BURK</name>
<dbReference type="InterPro" id="IPR016181">
    <property type="entry name" value="Acyl_CoA_acyltransferase"/>
</dbReference>
<keyword evidence="1" id="KW-0808">Transferase</keyword>
<dbReference type="PANTHER" id="PTHR43877">
    <property type="entry name" value="AMINOALKYLPHOSPHONATE N-ACETYLTRANSFERASE-RELATED-RELATED"/>
    <property type="match status" value="1"/>
</dbReference>
<protein>
    <submittedName>
        <fullName evidence="4">GNAT family N-acetyltransferase</fullName>
    </submittedName>
</protein>
<sequence length="149" mass="15888">MPIFERASASDIPALSELLSVLFTQEAEFKPDAAAQSKGLSIIISNPDLGVILVAREGSTILAMVNLLFTISTAIGERVALLEDMVVSPGARGSGIGSDLLNHAIDFARRSGVKRVTLLTDRENTSAQRFYSKHGFSGSTMVPLRLTLA</sequence>
<dbReference type="Gene3D" id="3.40.630.30">
    <property type="match status" value="1"/>
</dbReference>
<dbReference type="InterPro" id="IPR050832">
    <property type="entry name" value="Bact_Acetyltransf"/>
</dbReference>
<dbReference type="InterPro" id="IPR000182">
    <property type="entry name" value="GNAT_dom"/>
</dbReference>
<evidence type="ECO:0000256" key="2">
    <source>
        <dbReference type="ARBA" id="ARBA00023315"/>
    </source>
</evidence>
<accession>A0ABT5S4Y7</accession>
<keyword evidence="2" id="KW-0012">Acyltransferase</keyword>
<dbReference type="PANTHER" id="PTHR43877:SF1">
    <property type="entry name" value="ACETYLTRANSFERASE"/>
    <property type="match status" value="1"/>
</dbReference>
<dbReference type="SUPFAM" id="SSF55729">
    <property type="entry name" value="Acyl-CoA N-acyltransferases (Nat)"/>
    <property type="match status" value="1"/>
</dbReference>
<dbReference type="Proteomes" id="UP001148932">
    <property type="component" value="Unassembled WGS sequence"/>
</dbReference>
<dbReference type="Pfam" id="PF00583">
    <property type="entry name" value="Acetyltransf_1"/>
    <property type="match status" value="1"/>
</dbReference>
<keyword evidence="5" id="KW-1185">Reference proteome</keyword>
<evidence type="ECO:0000313" key="4">
    <source>
        <dbReference type="EMBL" id="MDD2180745.1"/>
    </source>
</evidence>
<feature type="domain" description="N-acetyltransferase" evidence="3">
    <location>
        <begin position="2"/>
        <end position="149"/>
    </location>
</feature>
<organism evidence="4 5">
    <name type="scientific">Acidovorax benzenivorans</name>
    <dbReference type="NCBI Taxonomy" id="2987520"/>
    <lineage>
        <taxon>Bacteria</taxon>
        <taxon>Pseudomonadati</taxon>
        <taxon>Pseudomonadota</taxon>
        <taxon>Betaproteobacteria</taxon>
        <taxon>Burkholderiales</taxon>
        <taxon>Comamonadaceae</taxon>
        <taxon>Acidovorax</taxon>
    </lineage>
</organism>
<comment type="caution">
    <text evidence="4">The sequence shown here is derived from an EMBL/GenBank/DDBJ whole genome shotgun (WGS) entry which is preliminary data.</text>
</comment>
<evidence type="ECO:0000259" key="3">
    <source>
        <dbReference type="PROSITE" id="PS51186"/>
    </source>
</evidence>
<dbReference type="PROSITE" id="PS51186">
    <property type="entry name" value="GNAT"/>
    <property type="match status" value="1"/>
</dbReference>
<dbReference type="RefSeq" id="WP_274114964.1">
    <property type="nucleotide sequence ID" value="NZ_JAPCKI010000040.1"/>
</dbReference>
<dbReference type="EMBL" id="JAPCKI010000040">
    <property type="protein sequence ID" value="MDD2180745.1"/>
    <property type="molecule type" value="Genomic_DNA"/>
</dbReference>